<sequence length="63" mass="7451">MIVRYLPELLSEMLKWAEAFVWIAISQVDNALCFWLPADNTDWHSAVIFEPSVKFAHRRFALR</sequence>
<gene>
    <name evidence="3" type="ORF">AN672_23420</name>
    <name evidence="2" type="ORF">AN672_26915</name>
    <name evidence="1" type="ORF">AN672_29455</name>
</gene>
<organism evidence="1 4">
    <name type="scientific">Citrobacter freundii</name>
    <dbReference type="NCBI Taxonomy" id="546"/>
    <lineage>
        <taxon>Bacteria</taxon>
        <taxon>Pseudomonadati</taxon>
        <taxon>Pseudomonadota</taxon>
        <taxon>Gammaproteobacteria</taxon>
        <taxon>Enterobacterales</taxon>
        <taxon>Enterobacteriaceae</taxon>
        <taxon>Citrobacter</taxon>
        <taxon>Citrobacter freundii complex</taxon>
    </lineage>
</organism>
<dbReference type="AlphaFoldDB" id="A0AA40NEB0"/>
<reference evidence="1 4" key="2">
    <citation type="journal article" date="2017" name="PLoS ONE">
        <title>Genomic and phenotypic characterisation of fluoroquinolone resistance mechanisms in Enterobacteriaceae in Durban, South Africa.</title>
        <authorList>
            <person name="Osei Sekyere J."/>
            <person name="Amoako D.G."/>
        </authorList>
    </citation>
    <scope>NUCLEOTIDE SEQUENCE [LARGE SCALE GENOMIC DNA]</scope>
    <source>
        <strain evidence="1 4">ST62:944112508</strain>
    </source>
</reference>
<protein>
    <submittedName>
        <fullName evidence="1">Uncharacterized protein</fullName>
    </submittedName>
</protein>
<dbReference type="EMBL" id="LJEB01000183">
    <property type="protein sequence ID" value="KPR47518.1"/>
    <property type="molecule type" value="Genomic_DNA"/>
</dbReference>
<dbReference type="EMBL" id="LJEB01000342">
    <property type="protein sequence ID" value="KPR45958.1"/>
    <property type="molecule type" value="Genomic_DNA"/>
</dbReference>
<evidence type="ECO:0000313" key="4">
    <source>
        <dbReference type="Proteomes" id="UP000050520"/>
    </source>
</evidence>
<dbReference type="Proteomes" id="UP000050520">
    <property type="component" value="Unassembled WGS sequence"/>
</dbReference>
<comment type="caution">
    <text evidence="1">The sequence shown here is derived from an EMBL/GenBank/DDBJ whole genome shotgun (WGS) entry which is preliminary data.</text>
</comment>
<reference evidence="4" key="1">
    <citation type="submission" date="2015-09" db="EMBL/GenBank/DDBJ databases">
        <title>Prevalence of NDMs in South Africa.</title>
        <authorList>
            <person name="Osei Sekyere J."/>
            <person name="Govinden U."/>
            <person name="Essack S."/>
            <person name="Haldorsen B."/>
            <person name="Samuelsen O."/>
            <person name="Aasnaes B."/>
            <person name="Sundsfjord A."/>
        </authorList>
    </citation>
    <scope>NUCLEOTIDE SEQUENCE [LARGE SCALE GENOMIC DNA]</scope>
    <source>
        <strain evidence="4">ST62:944112508</strain>
    </source>
</reference>
<evidence type="ECO:0000313" key="1">
    <source>
        <dbReference type="EMBL" id="KPR45958.1"/>
    </source>
</evidence>
<evidence type="ECO:0000313" key="3">
    <source>
        <dbReference type="EMBL" id="KPR50058.1"/>
    </source>
</evidence>
<accession>A0AA40NEB0</accession>
<proteinExistence type="predicted"/>
<evidence type="ECO:0000313" key="2">
    <source>
        <dbReference type="EMBL" id="KPR47518.1"/>
    </source>
</evidence>
<dbReference type="EMBL" id="LJEB01000127">
    <property type="protein sequence ID" value="KPR50058.1"/>
    <property type="molecule type" value="Genomic_DNA"/>
</dbReference>
<name>A0AA40NEB0_CITFR</name>